<dbReference type="Gene3D" id="2.30.31.10">
    <property type="entry name" value="Transcriptional Coactivator Pc4, Chain A"/>
    <property type="match status" value="1"/>
</dbReference>
<accession>K1RH93</accession>
<dbReference type="HOGENOM" id="CLU_1715029_0_0_1"/>
<evidence type="ECO:0000313" key="1">
    <source>
        <dbReference type="EMBL" id="EKC40865.1"/>
    </source>
</evidence>
<dbReference type="AlphaFoldDB" id="K1RH93"/>
<organism evidence="1">
    <name type="scientific">Magallana gigas</name>
    <name type="common">Pacific oyster</name>
    <name type="synonym">Crassostrea gigas</name>
    <dbReference type="NCBI Taxonomy" id="29159"/>
    <lineage>
        <taxon>Eukaryota</taxon>
        <taxon>Metazoa</taxon>
        <taxon>Spiralia</taxon>
        <taxon>Lophotrochozoa</taxon>
        <taxon>Mollusca</taxon>
        <taxon>Bivalvia</taxon>
        <taxon>Autobranchia</taxon>
        <taxon>Pteriomorphia</taxon>
        <taxon>Ostreida</taxon>
        <taxon>Ostreoidea</taxon>
        <taxon>Ostreidae</taxon>
        <taxon>Magallana</taxon>
    </lineage>
</organism>
<dbReference type="InterPro" id="IPR009044">
    <property type="entry name" value="ssDNA-bd_transcriptional_reg"/>
</dbReference>
<dbReference type="GO" id="GO:0003677">
    <property type="term" value="F:DNA binding"/>
    <property type="evidence" value="ECO:0007669"/>
    <property type="project" value="InterPro"/>
</dbReference>
<proteinExistence type="predicted"/>
<name>K1RH93_MAGGI</name>
<dbReference type="SUPFAM" id="SSF54447">
    <property type="entry name" value="ssDNA-binding transcriptional regulator domain"/>
    <property type="match status" value="1"/>
</dbReference>
<dbReference type="GO" id="GO:0006355">
    <property type="term" value="P:regulation of DNA-templated transcription"/>
    <property type="evidence" value="ECO:0007669"/>
    <property type="project" value="InterPro"/>
</dbReference>
<dbReference type="EMBL" id="JH816408">
    <property type="protein sequence ID" value="EKC40865.1"/>
    <property type="molecule type" value="Genomic_DNA"/>
</dbReference>
<sequence>MALIMENVVGDYIIGDKKISVIEYGNNTLVELEVEDGISLDKAKWKFFCDNIENMKVAVKQYLIRGREGIYRLHLGKDIFVSVENGVMCVDIRKWFLPKNDVCLKPSRRGVALKICEFEELFGTLSNINEDIPYCEGVIPCQYTHSESGVVEKCDHCLPSASFKE</sequence>
<gene>
    <name evidence="1" type="ORF">CGI_10014895</name>
</gene>
<reference evidence="1" key="1">
    <citation type="journal article" date="2012" name="Nature">
        <title>The oyster genome reveals stress adaptation and complexity of shell formation.</title>
        <authorList>
            <person name="Zhang G."/>
            <person name="Fang X."/>
            <person name="Guo X."/>
            <person name="Li L."/>
            <person name="Luo R."/>
            <person name="Xu F."/>
            <person name="Yang P."/>
            <person name="Zhang L."/>
            <person name="Wang X."/>
            <person name="Qi H."/>
            <person name="Xiong Z."/>
            <person name="Que H."/>
            <person name="Xie Y."/>
            <person name="Holland P.W."/>
            <person name="Paps J."/>
            <person name="Zhu Y."/>
            <person name="Wu F."/>
            <person name="Chen Y."/>
            <person name="Wang J."/>
            <person name="Peng C."/>
            <person name="Meng J."/>
            <person name="Yang L."/>
            <person name="Liu J."/>
            <person name="Wen B."/>
            <person name="Zhang N."/>
            <person name="Huang Z."/>
            <person name="Zhu Q."/>
            <person name="Feng Y."/>
            <person name="Mount A."/>
            <person name="Hedgecock D."/>
            <person name="Xu Z."/>
            <person name="Liu Y."/>
            <person name="Domazet-Loso T."/>
            <person name="Du Y."/>
            <person name="Sun X."/>
            <person name="Zhang S."/>
            <person name="Liu B."/>
            <person name="Cheng P."/>
            <person name="Jiang X."/>
            <person name="Li J."/>
            <person name="Fan D."/>
            <person name="Wang W."/>
            <person name="Fu W."/>
            <person name="Wang T."/>
            <person name="Wang B."/>
            <person name="Zhang J."/>
            <person name="Peng Z."/>
            <person name="Li Y."/>
            <person name="Li N."/>
            <person name="Wang J."/>
            <person name="Chen M."/>
            <person name="He Y."/>
            <person name="Tan F."/>
            <person name="Song X."/>
            <person name="Zheng Q."/>
            <person name="Huang R."/>
            <person name="Yang H."/>
            <person name="Du X."/>
            <person name="Chen L."/>
            <person name="Yang M."/>
            <person name="Gaffney P.M."/>
            <person name="Wang S."/>
            <person name="Luo L."/>
            <person name="She Z."/>
            <person name="Ming Y."/>
            <person name="Huang W."/>
            <person name="Zhang S."/>
            <person name="Huang B."/>
            <person name="Zhang Y."/>
            <person name="Qu T."/>
            <person name="Ni P."/>
            <person name="Miao G."/>
            <person name="Wang J."/>
            <person name="Wang Q."/>
            <person name="Steinberg C.E."/>
            <person name="Wang H."/>
            <person name="Li N."/>
            <person name="Qian L."/>
            <person name="Zhang G."/>
            <person name="Li Y."/>
            <person name="Yang H."/>
            <person name="Liu X."/>
            <person name="Wang J."/>
            <person name="Yin Y."/>
            <person name="Wang J."/>
        </authorList>
    </citation>
    <scope>NUCLEOTIDE SEQUENCE [LARGE SCALE GENOMIC DNA]</scope>
    <source>
        <strain evidence="1">05x7-T-G4-1.051#20</strain>
    </source>
</reference>
<dbReference type="InParanoid" id="K1RH93"/>
<protein>
    <submittedName>
        <fullName evidence="1">Uncharacterized protein</fullName>
    </submittedName>
</protein>